<sequence>MYRMNQVELNRHHELAEFLRSRRARLSPEQIGLPRGSRRRTPGLRRGEVAMLAGVSLEWYTWLEQGRDINVSVQLLESLARVLQLDATERKHLFLLALRQPPPVEAPTQANISPSLGNFLKQLGATPGCIVDARLNIIAWNKAFCAAFGDYETKSERERNVIWRLFTAPSWQNNEQWLEHTRIYLAQFRAGYARFIDDPWWARQIADLSRISQQFRNLWAHYDVLTVPEGRKSFRHPLVGEMEFDFLFLQAVDSSDLRLLIHTPRETSGTAEKIERLLEPQR</sequence>
<dbReference type="SMART" id="SM00530">
    <property type="entry name" value="HTH_XRE"/>
    <property type="match status" value="1"/>
</dbReference>
<dbReference type="InterPro" id="IPR010982">
    <property type="entry name" value="Lambda_DNA-bd_dom_sf"/>
</dbReference>
<dbReference type="SUPFAM" id="SSF47413">
    <property type="entry name" value="lambda repressor-like DNA-binding domains"/>
    <property type="match status" value="1"/>
</dbReference>
<evidence type="ECO:0000313" key="2">
    <source>
        <dbReference type="EMBL" id="QBD74703.1"/>
    </source>
</evidence>
<proteinExistence type="predicted"/>
<reference evidence="2 3" key="1">
    <citation type="submission" date="2019-01" db="EMBL/GenBank/DDBJ databases">
        <title>Ktedonosporobacter rubrisoli SCAWS-G2.</title>
        <authorList>
            <person name="Huang Y."/>
            <person name="Yan B."/>
        </authorList>
    </citation>
    <scope>NUCLEOTIDE SEQUENCE [LARGE SCALE GENOMIC DNA]</scope>
    <source>
        <strain evidence="2 3">SCAWS-G2</strain>
    </source>
</reference>
<organism evidence="2 3">
    <name type="scientific">Ktedonosporobacter rubrisoli</name>
    <dbReference type="NCBI Taxonomy" id="2509675"/>
    <lineage>
        <taxon>Bacteria</taxon>
        <taxon>Bacillati</taxon>
        <taxon>Chloroflexota</taxon>
        <taxon>Ktedonobacteria</taxon>
        <taxon>Ktedonobacterales</taxon>
        <taxon>Ktedonosporobacteraceae</taxon>
        <taxon>Ktedonosporobacter</taxon>
    </lineage>
</organism>
<name>A0A4P6JIB1_KTERU</name>
<accession>A0A4P6JIB1</accession>
<dbReference type="Gene3D" id="3.30.450.180">
    <property type="match status" value="1"/>
</dbReference>
<evidence type="ECO:0000313" key="3">
    <source>
        <dbReference type="Proteomes" id="UP000290365"/>
    </source>
</evidence>
<dbReference type="PANTHER" id="PTHR35010">
    <property type="entry name" value="BLL4672 PROTEIN-RELATED"/>
    <property type="match status" value="1"/>
</dbReference>
<dbReference type="Pfam" id="PF13560">
    <property type="entry name" value="HTH_31"/>
    <property type="match status" value="1"/>
</dbReference>
<dbReference type="Gene3D" id="1.10.260.40">
    <property type="entry name" value="lambda repressor-like DNA-binding domains"/>
    <property type="match status" value="1"/>
</dbReference>
<dbReference type="InterPro" id="IPR041413">
    <property type="entry name" value="MLTR_LBD"/>
</dbReference>
<dbReference type="Proteomes" id="UP000290365">
    <property type="component" value="Chromosome"/>
</dbReference>
<dbReference type="GO" id="GO:0003677">
    <property type="term" value="F:DNA binding"/>
    <property type="evidence" value="ECO:0007669"/>
    <property type="project" value="InterPro"/>
</dbReference>
<keyword evidence="3" id="KW-1185">Reference proteome</keyword>
<dbReference type="EMBL" id="CP035758">
    <property type="protein sequence ID" value="QBD74703.1"/>
    <property type="molecule type" value="Genomic_DNA"/>
</dbReference>
<dbReference type="CDD" id="cd00093">
    <property type="entry name" value="HTH_XRE"/>
    <property type="match status" value="1"/>
</dbReference>
<gene>
    <name evidence="2" type="ORF">EPA93_01335</name>
</gene>
<dbReference type="AlphaFoldDB" id="A0A4P6JIB1"/>
<dbReference type="KEGG" id="kbs:EPA93_01335"/>
<dbReference type="OrthoDB" id="154603at2"/>
<protein>
    <submittedName>
        <fullName evidence="2">XRE family transcriptional regulator</fullName>
    </submittedName>
</protein>
<feature type="domain" description="HTH cro/C1-type" evidence="1">
    <location>
        <begin position="18"/>
        <end position="90"/>
    </location>
</feature>
<dbReference type="InterPro" id="IPR001387">
    <property type="entry name" value="Cro/C1-type_HTH"/>
</dbReference>
<evidence type="ECO:0000259" key="1">
    <source>
        <dbReference type="SMART" id="SM00530"/>
    </source>
</evidence>
<dbReference type="Pfam" id="PF17765">
    <property type="entry name" value="MLTR_LBD"/>
    <property type="match status" value="1"/>
</dbReference>